<dbReference type="PROSITE" id="PS00552">
    <property type="entry name" value="HTH_MERR_1"/>
    <property type="match status" value="1"/>
</dbReference>
<dbReference type="PATRIC" id="fig|1620.3.peg.967"/>
<dbReference type="InterPro" id="IPR000551">
    <property type="entry name" value="MerR-type_HTH_dom"/>
</dbReference>
<dbReference type="InterPro" id="IPR047057">
    <property type="entry name" value="MerR_fam"/>
</dbReference>
<dbReference type="Proteomes" id="UP000051673">
    <property type="component" value="Unassembled WGS sequence"/>
</dbReference>
<comment type="caution">
    <text evidence="6">The sequence shown here is derived from an EMBL/GenBank/DDBJ whole genome shotgun (WGS) entry which is preliminary data.</text>
</comment>
<keyword evidence="3" id="KW-0238">DNA-binding</keyword>
<evidence type="ECO:0000256" key="1">
    <source>
        <dbReference type="ARBA" id="ARBA00022491"/>
    </source>
</evidence>
<dbReference type="STRING" id="1620.IV67_GL000951"/>
<dbReference type="PANTHER" id="PTHR30204">
    <property type="entry name" value="REDOX-CYCLING DRUG-SENSING TRANSCRIPTIONAL ACTIVATOR SOXR"/>
    <property type="match status" value="1"/>
</dbReference>
<dbReference type="PANTHER" id="PTHR30204:SF69">
    <property type="entry name" value="MERR-FAMILY TRANSCRIPTIONAL REGULATOR"/>
    <property type="match status" value="1"/>
</dbReference>
<evidence type="ECO:0000259" key="5">
    <source>
        <dbReference type="PROSITE" id="PS50937"/>
    </source>
</evidence>
<keyword evidence="4" id="KW-0804">Transcription</keyword>
<dbReference type="PROSITE" id="PS50937">
    <property type="entry name" value="HTH_MERR_2"/>
    <property type="match status" value="1"/>
</dbReference>
<keyword evidence="2" id="KW-0805">Transcription regulation</keyword>
<gene>
    <name evidence="6" type="ORF">IV67_GL000951</name>
</gene>
<keyword evidence="7" id="KW-1185">Reference proteome</keyword>
<dbReference type="GO" id="GO:0003677">
    <property type="term" value="F:DNA binding"/>
    <property type="evidence" value="ECO:0007669"/>
    <property type="project" value="UniProtKB-KW"/>
</dbReference>
<accession>A0A0R2JF17</accession>
<dbReference type="AlphaFoldDB" id="A0A0R2JF17"/>
<evidence type="ECO:0000256" key="4">
    <source>
        <dbReference type="ARBA" id="ARBA00023163"/>
    </source>
</evidence>
<evidence type="ECO:0000256" key="2">
    <source>
        <dbReference type="ARBA" id="ARBA00023015"/>
    </source>
</evidence>
<reference evidence="6 7" key="1">
    <citation type="journal article" date="2015" name="Genome Announc.">
        <title>Expanding the biotechnology potential of lactobacilli through comparative genomics of 213 strains and associated genera.</title>
        <authorList>
            <person name="Sun Z."/>
            <person name="Harris H.M."/>
            <person name="McCann A."/>
            <person name="Guo C."/>
            <person name="Argimon S."/>
            <person name="Zhang W."/>
            <person name="Yang X."/>
            <person name="Jeffery I.B."/>
            <person name="Cooney J.C."/>
            <person name="Kagawa T.F."/>
            <person name="Liu W."/>
            <person name="Song Y."/>
            <person name="Salvetti E."/>
            <person name="Wrobel A."/>
            <person name="Rasinkangas P."/>
            <person name="Parkhill J."/>
            <person name="Rea M.C."/>
            <person name="O'Sullivan O."/>
            <person name="Ritari J."/>
            <person name="Douillard F.P."/>
            <person name="Paul Ross R."/>
            <person name="Yang R."/>
            <person name="Briner A.E."/>
            <person name="Felis G.E."/>
            <person name="de Vos W.M."/>
            <person name="Barrangou R."/>
            <person name="Klaenhammer T.R."/>
            <person name="Caufield P.W."/>
            <person name="Cui Y."/>
            <person name="Zhang H."/>
            <person name="O'Toole P.W."/>
        </authorList>
    </citation>
    <scope>NUCLEOTIDE SEQUENCE [LARGE SCALE GENOMIC DNA]</scope>
    <source>
        <strain evidence="6 7">DSM 20014</strain>
    </source>
</reference>
<organism evidence="6 7">
    <name type="scientific">Weissella minor</name>
    <dbReference type="NCBI Taxonomy" id="1620"/>
    <lineage>
        <taxon>Bacteria</taxon>
        <taxon>Bacillati</taxon>
        <taxon>Bacillota</taxon>
        <taxon>Bacilli</taxon>
        <taxon>Lactobacillales</taxon>
        <taxon>Lactobacillaceae</taxon>
        <taxon>Weissella</taxon>
    </lineage>
</organism>
<evidence type="ECO:0000256" key="3">
    <source>
        <dbReference type="ARBA" id="ARBA00023125"/>
    </source>
</evidence>
<evidence type="ECO:0000313" key="6">
    <source>
        <dbReference type="EMBL" id="KRN75905.1"/>
    </source>
</evidence>
<sequence length="150" mass="17652">MAYVDKRKVLENVFKPDIFKFRIGELSQMTGVSTRQLRYWESKDIIQSLHRDGTQDARVYDYETFHKVQAIKYFLDEGYTLRASVQRTNEIFDLFKKTHAIIGNAVRGIEEINGETMVDLGVFDEEQQTRLWASIDDEKKVHYHVRAEGE</sequence>
<dbReference type="GO" id="GO:0003700">
    <property type="term" value="F:DNA-binding transcription factor activity"/>
    <property type="evidence" value="ECO:0007669"/>
    <property type="project" value="InterPro"/>
</dbReference>
<feature type="domain" description="HTH merR-type" evidence="5">
    <location>
        <begin position="20"/>
        <end position="78"/>
    </location>
</feature>
<dbReference type="Pfam" id="PF13411">
    <property type="entry name" value="MerR_1"/>
    <property type="match status" value="1"/>
</dbReference>
<dbReference type="SMART" id="SM00422">
    <property type="entry name" value="HTH_MERR"/>
    <property type="match status" value="1"/>
</dbReference>
<dbReference type="RefSeq" id="WP_057788663.1">
    <property type="nucleotide sequence ID" value="NZ_CBDALJ010000022.1"/>
</dbReference>
<dbReference type="Gene3D" id="1.10.1660.10">
    <property type="match status" value="1"/>
</dbReference>
<keyword evidence="1" id="KW-0678">Repressor</keyword>
<dbReference type="OrthoDB" id="9806513at2"/>
<protein>
    <submittedName>
        <fullName evidence="6">Transcriptional regulator</fullName>
    </submittedName>
</protein>
<dbReference type="CDD" id="cd01105">
    <property type="entry name" value="HTH_GlnR-like"/>
    <property type="match status" value="1"/>
</dbReference>
<name>A0A0R2JF17_9LACO</name>
<dbReference type="SUPFAM" id="SSF46955">
    <property type="entry name" value="Putative DNA-binding domain"/>
    <property type="match status" value="1"/>
</dbReference>
<dbReference type="InterPro" id="IPR009061">
    <property type="entry name" value="DNA-bd_dom_put_sf"/>
</dbReference>
<proteinExistence type="predicted"/>
<dbReference type="EMBL" id="JQCD01000031">
    <property type="protein sequence ID" value="KRN75905.1"/>
    <property type="molecule type" value="Genomic_DNA"/>
</dbReference>
<evidence type="ECO:0000313" key="7">
    <source>
        <dbReference type="Proteomes" id="UP000051673"/>
    </source>
</evidence>